<dbReference type="AlphaFoldDB" id="A0A9N8H8N7"/>
<feature type="chain" id="PRO_5040164949" evidence="5">
    <location>
        <begin position="24"/>
        <end position="1150"/>
    </location>
</feature>
<evidence type="ECO:0000256" key="5">
    <source>
        <dbReference type="SAM" id="SignalP"/>
    </source>
</evidence>
<dbReference type="InterPro" id="IPR050647">
    <property type="entry name" value="Plant_LRR-RLKs"/>
</dbReference>
<evidence type="ECO:0000256" key="2">
    <source>
        <dbReference type="ARBA" id="ARBA00022737"/>
    </source>
</evidence>
<accession>A0A9N8H8N7</accession>
<dbReference type="FunFam" id="3.80.10.10:FF:000041">
    <property type="entry name" value="LRR receptor-like serine/threonine-protein kinase ERECTA"/>
    <property type="match status" value="2"/>
</dbReference>
<dbReference type="GO" id="GO:0005524">
    <property type="term" value="F:ATP binding"/>
    <property type="evidence" value="ECO:0007669"/>
    <property type="project" value="UniProtKB-KW"/>
</dbReference>
<evidence type="ECO:0000256" key="3">
    <source>
        <dbReference type="ARBA" id="ARBA00022741"/>
    </source>
</evidence>
<dbReference type="InterPro" id="IPR001611">
    <property type="entry name" value="Leu-rich_rpt"/>
</dbReference>
<comment type="caution">
    <text evidence="6">The sequence shown here is derived from an EMBL/GenBank/DDBJ whole genome shotgun (WGS) entry which is preliminary data.</text>
</comment>
<keyword evidence="5" id="KW-0732">Signal</keyword>
<dbReference type="PANTHER" id="PTHR48056">
    <property type="entry name" value="LRR RECEPTOR-LIKE SERINE/THREONINE-PROTEIN KINASE-RELATED"/>
    <property type="match status" value="1"/>
</dbReference>
<keyword evidence="7" id="KW-1185">Reference proteome</keyword>
<protein>
    <submittedName>
        <fullName evidence="6">Leucine rich repeat N-terminal domain</fullName>
    </submittedName>
</protein>
<keyword evidence="3" id="KW-0547">Nucleotide-binding</keyword>
<proteinExistence type="predicted"/>
<evidence type="ECO:0000256" key="1">
    <source>
        <dbReference type="ARBA" id="ARBA00022614"/>
    </source>
</evidence>
<dbReference type="SUPFAM" id="SSF52058">
    <property type="entry name" value="L domain-like"/>
    <property type="match status" value="3"/>
</dbReference>
<dbReference type="Gene3D" id="3.80.10.10">
    <property type="entry name" value="Ribonuclease Inhibitor"/>
    <property type="match status" value="5"/>
</dbReference>
<reference evidence="6" key="1">
    <citation type="submission" date="2020-06" db="EMBL/GenBank/DDBJ databases">
        <authorList>
            <consortium name="Plant Systems Biology data submission"/>
        </authorList>
    </citation>
    <scope>NUCLEOTIDE SEQUENCE</scope>
    <source>
        <strain evidence="6">D6</strain>
    </source>
</reference>
<gene>
    <name evidence="6" type="ORF">SEMRO_224_G091620.1</name>
</gene>
<feature type="signal peptide" evidence="5">
    <location>
        <begin position="1"/>
        <end position="23"/>
    </location>
</feature>
<dbReference type="PANTHER" id="PTHR48056:SF81">
    <property type="entry name" value="RECEPTOR PROTEIN-TYROSINE KINASE CEPR1"/>
    <property type="match status" value="1"/>
</dbReference>
<dbReference type="Proteomes" id="UP001153069">
    <property type="component" value="Unassembled WGS sequence"/>
</dbReference>
<dbReference type="OrthoDB" id="46005at2759"/>
<keyword evidence="2" id="KW-0677">Repeat</keyword>
<evidence type="ECO:0000313" key="7">
    <source>
        <dbReference type="Proteomes" id="UP001153069"/>
    </source>
</evidence>
<keyword evidence="4" id="KW-0067">ATP-binding</keyword>
<keyword evidence="1" id="KW-0433">Leucine-rich repeat</keyword>
<dbReference type="Pfam" id="PF00560">
    <property type="entry name" value="LRR_1"/>
    <property type="match status" value="4"/>
</dbReference>
<dbReference type="InterPro" id="IPR032675">
    <property type="entry name" value="LRR_dom_sf"/>
</dbReference>
<evidence type="ECO:0000313" key="6">
    <source>
        <dbReference type="EMBL" id="CAB9505241.1"/>
    </source>
</evidence>
<name>A0A9N8H8N7_9STRA</name>
<dbReference type="SMART" id="SM00369">
    <property type="entry name" value="LRR_TYP"/>
    <property type="match status" value="6"/>
</dbReference>
<sequence>MMTKISNLIVLLKAASFLAWVDAEAINKVNARAGPCPDYPNQIGYKTIADLNLDQKDEADRIFEGDPPRTPYVFSLCSPYTYSVDNVDQEALNVMLDNSIFTCGNEGNNNNNNINEGQCVLEGAGHQVVVPPRMTVTFQGITFADFTGSSTEAGADAKLIFNDVIWTGLEDTSVLVAHDSPITVEINRGRVIGNNGVDGILTVDGHGVEADVLVKSSVGTGSTSENADNNAEVRSNAILNRVDGLSLKPKHLIFPPVVYTYDDIAQSTRRMHVTSEHALSKLGISIFGAVTGRGKTPARVSRYLQSHTVVDPTTLNNPNSPQSRAASWIAQDAFSADLQTSDPKYAQRFALATFYFATNGDHWEQCGRESSTCATAAWLSDVDECTWYSVGCTQQGDVFEIRFPPDGNNLVGHFPAELSLLTGMKRIMASSNAIGGSLDAPLTGLSLLEILYLPANQFRGSIPDSLYSLTRLNTLSLADNAFTGTISPDIGQLTRLAKLNLGKASLSGTIPLSIVTLDASLTDLLINDNQLTGPVPAAFGQLTNLEKLQIQGNQLTGSIPSALCAQQLGTLIVDCEVQCTCCENCGSAAVAASLASSVLSLGDSSTLASYLRALPVTAPSVFDDPFSPQSLAVSWIAHDSFSTGLRLSDPRLLQRYALATFYFATGGDNWEQCGRESPSCSTNPWLTDADSCTWYSLGCTQQGNVFEVRFPPNGNRLIGSLPAELSLLTGLKRLLASSNGIGGTLDAPLAGLSLLEILYLPSNQLSGSIPDSLYSLTSLNHLTLAENALTGTISPDIEQLVSLKDLFLNNNQFKGPLPGALGQLPSLEKLRIEGNQLSGSIPAAVCAQQLVTLVVDCEVQCTCCDNCGDAAVAAIDGSTGGLESFVAYLKTLPFTLSSAFDDSSSPQSRAASWAIEEDGLSASLPVRDPKLLQRYALAAFYFATGGDSWSQCGRNSAGCATSNPWLTAADECTWFSLGCSNDGVLVEIRFPSDGNRLIGPVPPDVSLLSGLKRFSAPTNAMSGSLDAFSGLSNLQTLYVSLNRFRGSIPASVYSLTSLDTLSLEQNALTGSISTLIGRLTDVSVLELGSSSLAGPIPDVSRLMHLSELNLEKTSLSGTIPESIGSLHASLTDVFLNDNRLTGPVPAAFGS</sequence>
<organism evidence="6 7">
    <name type="scientific">Seminavis robusta</name>
    <dbReference type="NCBI Taxonomy" id="568900"/>
    <lineage>
        <taxon>Eukaryota</taxon>
        <taxon>Sar</taxon>
        <taxon>Stramenopiles</taxon>
        <taxon>Ochrophyta</taxon>
        <taxon>Bacillariophyta</taxon>
        <taxon>Bacillariophyceae</taxon>
        <taxon>Bacillariophycidae</taxon>
        <taxon>Naviculales</taxon>
        <taxon>Naviculaceae</taxon>
        <taxon>Seminavis</taxon>
    </lineage>
</organism>
<evidence type="ECO:0000256" key="4">
    <source>
        <dbReference type="ARBA" id="ARBA00022840"/>
    </source>
</evidence>
<dbReference type="EMBL" id="CAICTM010000223">
    <property type="protein sequence ID" value="CAB9505241.1"/>
    <property type="molecule type" value="Genomic_DNA"/>
</dbReference>
<dbReference type="InterPro" id="IPR003591">
    <property type="entry name" value="Leu-rich_rpt_typical-subtyp"/>
</dbReference>